<evidence type="ECO:0000313" key="7">
    <source>
        <dbReference type="EMBL" id="MDG4516131.1"/>
    </source>
</evidence>
<dbReference type="EMBL" id="FIHM01000002">
    <property type="protein sequence ID" value="CYV11873.1"/>
    <property type="molecule type" value="Genomic_DNA"/>
</dbReference>
<dbReference type="PATRIC" id="fig|1307.472.peg.1124"/>
<evidence type="ECO:0000313" key="11">
    <source>
        <dbReference type="Proteomes" id="UP000073494"/>
    </source>
</evidence>
<accession>A0A0N1J3Y7</accession>
<reference evidence="7" key="2">
    <citation type="submission" date="2022-07" db="EMBL/GenBank/DDBJ databases">
        <title>Whole Genome Sequencing of Streptococcus suis.</title>
        <authorList>
            <person name="Dai X."/>
            <person name="Huang J."/>
            <person name="Wang L."/>
        </authorList>
    </citation>
    <scope>NUCLEOTIDE SEQUENCE</scope>
    <source>
        <strain evidence="7">HDJ11</strain>
    </source>
</reference>
<organism evidence="3 12">
    <name type="scientific">Streptococcus suis</name>
    <dbReference type="NCBI Taxonomy" id="1307"/>
    <lineage>
        <taxon>Bacteria</taxon>
        <taxon>Bacillati</taxon>
        <taxon>Bacillota</taxon>
        <taxon>Bacilli</taxon>
        <taxon>Lactobacillales</taxon>
        <taxon>Streptococcaceae</taxon>
        <taxon>Streptococcus</taxon>
    </lineage>
</organism>
<dbReference type="Gene3D" id="3.40.50.10140">
    <property type="entry name" value="Toll/interleukin-1 receptor homology (TIR) domain"/>
    <property type="match status" value="1"/>
</dbReference>
<evidence type="ECO:0000313" key="5">
    <source>
        <dbReference type="EMBL" id="CYV46882.1"/>
    </source>
</evidence>
<dbReference type="InterPro" id="IPR035897">
    <property type="entry name" value="Toll_tir_struct_dom_sf"/>
</dbReference>
<dbReference type="RefSeq" id="WP_002942232.1">
    <property type="nucleotide sequence ID" value="NZ_CEFC01000026.1"/>
</dbReference>
<gene>
    <name evidence="2" type="ORF">ERS132414_00677</name>
    <name evidence="4" type="ORF">ERS132416_01967</name>
    <name evidence="3" type="ORF">ERS132426_00213</name>
    <name evidence="5" type="ORF">ERS132431_01592</name>
    <name evidence="6" type="ORF">ERS132461_00335</name>
    <name evidence="7" type="ORF">NOL11_03985</name>
</gene>
<keyword evidence="7" id="KW-0675">Receptor</keyword>
<feature type="domain" description="TIR" evidence="1">
    <location>
        <begin position="2"/>
        <end position="118"/>
    </location>
</feature>
<evidence type="ECO:0000313" key="3">
    <source>
        <dbReference type="EMBL" id="CYV11873.1"/>
    </source>
</evidence>
<dbReference type="EMBL" id="FIHD01000042">
    <property type="protein sequence ID" value="CYV13014.1"/>
    <property type="molecule type" value="Genomic_DNA"/>
</dbReference>
<proteinExistence type="predicted"/>
<evidence type="ECO:0000313" key="12">
    <source>
        <dbReference type="Proteomes" id="UP000074850"/>
    </source>
</evidence>
<dbReference type="InterPro" id="IPR000157">
    <property type="entry name" value="TIR_dom"/>
</dbReference>
<evidence type="ECO:0000313" key="4">
    <source>
        <dbReference type="EMBL" id="CYV13014.1"/>
    </source>
</evidence>
<sequence>MIFISYNHGDQDVVDMIAKRLEIEFGRDNIFYDKWSMQPGDSIIGKMDEGLEKVTTFFYFLSSNSLNSNMVKKEWQAALTKSLYEGVKFVPIKVSDCKIPAILTDVYYIDLFSQGLDNTIEQMRSVISGSSRYTPLPDIENLQVSIKYISTNEVEFKIFTTHFVESDASFGFVCKNPIDSYEVRPLTETIYRSMQGETYKKLSDGREKAFKMQIGILQRSITPSQPFIGRLVSKQLPLQLEGILHIKSFEPVNFRELKINIEQ</sequence>
<dbReference type="Pfam" id="PF13676">
    <property type="entry name" value="TIR_2"/>
    <property type="match status" value="1"/>
</dbReference>
<name>A0A0N1J3Y7_STRSU</name>
<dbReference type="EMBL" id="FIHS01000020">
    <property type="protein sequence ID" value="CYV46882.1"/>
    <property type="molecule type" value="Genomic_DNA"/>
</dbReference>
<dbReference type="Proteomes" id="UP000073494">
    <property type="component" value="Unassembled WGS sequence"/>
</dbReference>
<dbReference type="Proteomes" id="UP000071533">
    <property type="component" value="Unassembled WGS sequence"/>
</dbReference>
<dbReference type="EMBL" id="FIHA01000009">
    <property type="protein sequence ID" value="CYU73545.1"/>
    <property type="molecule type" value="Genomic_DNA"/>
</dbReference>
<dbReference type="EMBL" id="FIIX01000004">
    <property type="protein sequence ID" value="CYV67736.1"/>
    <property type="molecule type" value="Genomic_DNA"/>
</dbReference>
<dbReference type="Proteomes" id="UP000074850">
    <property type="component" value="Unassembled WGS sequence"/>
</dbReference>
<dbReference type="SUPFAM" id="SSF52200">
    <property type="entry name" value="Toll/Interleukin receptor TIR domain"/>
    <property type="match status" value="1"/>
</dbReference>
<dbReference type="Proteomes" id="UP000072794">
    <property type="component" value="Unassembled WGS sequence"/>
</dbReference>
<evidence type="ECO:0000313" key="6">
    <source>
        <dbReference type="EMBL" id="CYV67736.1"/>
    </source>
</evidence>
<dbReference type="AlphaFoldDB" id="A0A0N1J3Y7"/>
<reference evidence="8 9" key="1">
    <citation type="submission" date="2016-02" db="EMBL/GenBank/DDBJ databases">
        <authorList>
            <consortium name="Pathogen Informatics"/>
        </authorList>
    </citation>
    <scope>NUCLEOTIDE SEQUENCE [LARGE SCALE GENOMIC DNA]</scope>
    <source>
        <strain evidence="2 9">LSS52</strain>
        <strain evidence="4 11">LSS54</strain>
        <strain evidence="3 12">LSS64</strain>
        <strain evidence="5 8">LSS69</strain>
        <strain evidence="6 10">LSS99</strain>
    </source>
</reference>
<dbReference type="EMBL" id="JANFMI010000010">
    <property type="protein sequence ID" value="MDG4516131.1"/>
    <property type="molecule type" value="Genomic_DNA"/>
</dbReference>
<protein>
    <submittedName>
        <fullName evidence="7">Toll/interleukin-1 receptor domain-containing protein</fullName>
    </submittedName>
    <submittedName>
        <fullName evidence="3">Uncharacterized protein containing a TIR (Toll-Interleukin 1-resistance) domain</fullName>
    </submittedName>
</protein>
<evidence type="ECO:0000313" key="10">
    <source>
        <dbReference type="Proteomes" id="UP000073388"/>
    </source>
</evidence>
<evidence type="ECO:0000259" key="1">
    <source>
        <dbReference type="Pfam" id="PF13676"/>
    </source>
</evidence>
<dbReference type="Proteomes" id="UP000073388">
    <property type="component" value="Unassembled WGS sequence"/>
</dbReference>
<evidence type="ECO:0000313" key="2">
    <source>
        <dbReference type="EMBL" id="CYU73545.1"/>
    </source>
</evidence>
<evidence type="ECO:0000313" key="9">
    <source>
        <dbReference type="Proteomes" id="UP000072794"/>
    </source>
</evidence>
<dbReference type="GO" id="GO:0007165">
    <property type="term" value="P:signal transduction"/>
    <property type="evidence" value="ECO:0007669"/>
    <property type="project" value="InterPro"/>
</dbReference>
<evidence type="ECO:0000313" key="8">
    <source>
        <dbReference type="Proteomes" id="UP000071533"/>
    </source>
</evidence>
<dbReference type="Proteomes" id="UP001152877">
    <property type="component" value="Unassembled WGS sequence"/>
</dbReference>